<dbReference type="Pfam" id="PF02021">
    <property type="entry name" value="UPF0102"/>
    <property type="match status" value="1"/>
</dbReference>
<proteinExistence type="inferred from homology"/>
<protein>
    <submittedName>
        <fullName evidence="2">Uncharacterized protein</fullName>
    </submittedName>
</protein>
<dbReference type="EMBL" id="AP027079">
    <property type="protein sequence ID" value="BDU68553.1"/>
    <property type="molecule type" value="Genomic_DNA"/>
</dbReference>
<dbReference type="InterPro" id="IPR003509">
    <property type="entry name" value="UPF0102_YraN-like"/>
</dbReference>
<comment type="similarity">
    <text evidence="1">Belongs to the UPF0102 family.</text>
</comment>
<name>A0ABN6UUV7_9BACT</name>
<dbReference type="InterPro" id="IPR011856">
    <property type="entry name" value="tRNA_endonuc-like_dom_sf"/>
</dbReference>
<accession>A0ABN6UUV7</accession>
<evidence type="ECO:0000313" key="3">
    <source>
        <dbReference type="Proteomes" id="UP001242010"/>
    </source>
</evidence>
<evidence type="ECO:0000256" key="1">
    <source>
        <dbReference type="ARBA" id="ARBA00006738"/>
    </source>
</evidence>
<keyword evidence="3" id="KW-1185">Reference proteome</keyword>
<dbReference type="SUPFAM" id="SSF52980">
    <property type="entry name" value="Restriction endonuclease-like"/>
    <property type="match status" value="1"/>
</dbReference>
<dbReference type="Proteomes" id="UP001242010">
    <property type="component" value="Chromosome"/>
</dbReference>
<organism evidence="2 3">
    <name type="scientific">Geothrix oryzae</name>
    <dbReference type="NCBI Taxonomy" id="2927975"/>
    <lineage>
        <taxon>Bacteria</taxon>
        <taxon>Pseudomonadati</taxon>
        <taxon>Acidobacteriota</taxon>
        <taxon>Holophagae</taxon>
        <taxon>Holophagales</taxon>
        <taxon>Holophagaceae</taxon>
        <taxon>Geothrix</taxon>
    </lineage>
</organism>
<dbReference type="InterPro" id="IPR011335">
    <property type="entry name" value="Restrct_endonuc-II-like"/>
</dbReference>
<gene>
    <name evidence="2" type="ORF">GETHOR_06540</name>
</gene>
<reference evidence="3" key="1">
    <citation type="journal article" date="2023" name="Int. J. Syst. Evol. Microbiol.">
        <title>Mesoterricola silvestris gen. nov., sp. nov., Mesoterricola sediminis sp. nov., Geothrix oryzae sp. nov., Geothrix edaphica sp. nov., Geothrix rubra sp. nov., and Geothrix limicola sp. nov., six novel members of Acidobacteriota isolated from soils.</title>
        <authorList>
            <person name="Itoh H."/>
            <person name="Sugisawa Y."/>
            <person name="Mise K."/>
            <person name="Xu Z."/>
            <person name="Kuniyasu M."/>
            <person name="Ushijima N."/>
            <person name="Kawano K."/>
            <person name="Kobayashi E."/>
            <person name="Shiratori Y."/>
            <person name="Masuda Y."/>
            <person name="Senoo K."/>
        </authorList>
    </citation>
    <scope>NUCLEOTIDE SEQUENCE [LARGE SCALE GENOMIC DNA]</scope>
    <source>
        <strain evidence="3">Red222</strain>
    </source>
</reference>
<dbReference type="RefSeq" id="WP_286355189.1">
    <property type="nucleotide sequence ID" value="NZ_AP027079.1"/>
</dbReference>
<dbReference type="Gene3D" id="3.40.1350.10">
    <property type="match status" value="1"/>
</dbReference>
<evidence type="ECO:0000313" key="2">
    <source>
        <dbReference type="EMBL" id="BDU68553.1"/>
    </source>
</evidence>
<sequence length="129" mass="15235">MTRRGEAARRLGLRAERLTLWLFWARGWDLVAWRQKLGRYELDLLLSRGPELRLLEVKARRPGAWVGADTALGPEQRLRLQRALLTWLDRVPWPGRVTFQRVSWAGWRWKFHAPERWDGLKVNRGPESG</sequence>